<evidence type="ECO:0000313" key="8">
    <source>
        <dbReference type="Proteomes" id="UP000287022"/>
    </source>
</evidence>
<dbReference type="InterPro" id="IPR035952">
    <property type="entry name" value="Rhomboid-like_sf"/>
</dbReference>
<keyword evidence="2 5" id="KW-0812">Transmembrane</keyword>
<dbReference type="GO" id="GO:0016020">
    <property type="term" value="C:membrane"/>
    <property type="evidence" value="ECO:0007669"/>
    <property type="project" value="UniProtKB-SubCell"/>
</dbReference>
<dbReference type="GO" id="GO:0004252">
    <property type="term" value="F:serine-type endopeptidase activity"/>
    <property type="evidence" value="ECO:0007669"/>
    <property type="project" value="InterPro"/>
</dbReference>
<keyword evidence="4 5" id="KW-0472">Membrane</keyword>
<evidence type="ECO:0000256" key="2">
    <source>
        <dbReference type="ARBA" id="ARBA00022692"/>
    </source>
</evidence>
<feature type="transmembrane region" description="Helical" evidence="5">
    <location>
        <begin position="116"/>
        <end position="134"/>
    </location>
</feature>
<reference evidence="8" key="1">
    <citation type="journal article" date="2018" name="Front. Microbiol.">
        <title>Genome-Based Analysis Reveals the Taxonomy and Diversity of the Family Idiomarinaceae.</title>
        <authorList>
            <person name="Liu Y."/>
            <person name="Lai Q."/>
            <person name="Shao Z."/>
        </authorList>
    </citation>
    <scope>NUCLEOTIDE SEQUENCE [LARGE SCALE GENOMIC DNA]</scope>
    <source>
        <strain evidence="8">c121</strain>
    </source>
</reference>
<evidence type="ECO:0000313" key="7">
    <source>
        <dbReference type="EMBL" id="RUO74647.1"/>
    </source>
</evidence>
<dbReference type="Pfam" id="PF01694">
    <property type="entry name" value="Rhomboid"/>
    <property type="match status" value="1"/>
</dbReference>
<feature type="domain" description="Peptidase S54 rhomboid" evidence="6">
    <location>
        <begin position="51"/>
        <end position="186"/>
    </location>
</feature>
<feature type="transmembrane region" description="Helical" evidence="5">
    <location>
        <begin position="167"/>
        <end position="189"/>
    </location>
</feature>
<protein>
    <submittedName>
        <fullName evidence="7">Rhombosortase</fullName>
    </submittedName>
</protein>
<dbReference type="EMBL" id="PIQE01000001">
    <property type="protein sequence ID" value="RUO74647.1"/>
    <property type="molecule type" value="Genomic_DNA"/>
</dbReference>
<feature type="transmembrane region" description="Helical" evidence="5">
    <location>
        <begin position="141"/>
        <end position="161"/>
    </location>
</feature>
<dbReference type="PANTHER" id="PTHR43066">
    <property type="entry name" value="RHOMBOID-RELATED PROTEIN"/>
    <property type="match status" value="1"/>
</dbReference>
<dbReference type="RefSeq" id="WP_084616825.1">
    <property type="nucleotide sequence ID" value="NZ_JAHVIQ010000001.1"/>
</dbReference>
<sequence length="193" mass="21527">MMNILGLAFPTQRQAVLPTLVMALLLLVVMLLPEQLRDSLLLDREAFLQGEHWWQLWSSQLVHHDWPHLLLNVLGLGVCWALFIDHQKGWRPWLGLPFIMLGSSLAQIYFDPQVRFYAGFSGTLYGVFAFCALTDVLHKRWLGALILTGVVGKVVYDSVFLPELSGLAFAAHGGGVATGLVLAFLCKILTLRS</sequence>
<feature type="transmembrane region" description="Helical" evidence="5">
    <location>
        <begin position="93"/>
        <end position="110"/>
    </location>
</feature>
<feature type="transmembrane region" description="Helical" evidence="5">
    <location>
        <begin position="66"/>
        <end position="84"/>
    </location>
</feature>
<dbReference type="Proteomes" id="UP000287022">
    <property type="component" value="Unassembled WGS sequence"/>
</dbReference>
<gene>
    <name evidence="7" type="primary">rrtA</name>
    <name evidence="7" type="ORF">CWI80_04720</name>
</gene>
<keyword evidence="8" id="KW-1185">Reference proteome</keyword>
<dbReference type="Gene3D" id="1.20.1540.10">
    <property type="entry name" value="Rhomboid-like"/>
    <property type="match status" value="1"/>
</dbReference>
<dbReference type="NCBIfam" id="TIGR03902">
    <property type="entry name" value="rhom_GG_sort"/>
    <property type="match status" value="1"/>
</dbReference>
<evidence type="ECO:0000256" key="4">
    <source>
        <dbReference type="ARBA" id="ARBA00023136"/>
    </source>
</evidence>
<name>A0A432Z9M5_9GAMM</name>
<proteinExistence type="predicted"/>
<evidence type="ECO:0000256" key="3">
    <source>
        <dbReference type="ARBA" id="ARBA00022989"/>
    </source>
</evidence>
<evidence type="ECO:0000259" key="6">
    <source>
        <dbReference type="Pfam" id="PF01694"/>
    </source>
</evidence>
<feature type="transmembrane region" description="Helical" evidence="5">
    <location>
        <begin position="15"/>
        <end position="32"/>
    </location>
</feature>
<comment type="caution">
    <text evidence="7">The sequence shown here is derived from an EMBL/GenBank/DDBJ whole genome shotgun (WGS) entry which is preliminary data.</text>
</comment>
<keyword evidence="3 5" id="KW-1133">Transmembrane helix</keyword>
<dbReference type="SUPFAM" id="SSF144091">
    <property type="entry name" value="Rhomboid-like"/>
    <property type="match status" value="1"/>
</dbReference>
<dbReference type="AlphaFoldDB" id="A0A432Z9M5"/>
<evidence type="ECO:0000256" key="5">
    <source>
        <dbReference type="SAM" id="Phobius"/>
    </source>
</evidence>
<dbReference type="InterPro" id="IPR022764">
    <property type="entry name" value="Peptidase_S54_rhomboid_dom"/>
</dbReference>
<comment type="subcellular location">
    <subcellularLocation>
        <location evidence="1">Membrane</location>
        <topology evidence="1">Multi-pass membrane protein</topology>
    </subcellularLocation>
</comment>
<evidence type="ECO:0000256" key="1">
    <source>
        <dbReference type="ARBA" id="ARBA00004141"/>
    </source>
</evidence>
<accession>A0A432Z9M5</accession>
<organism evidence="7 8">
    <name type="scientific">Pseudidiomarina sediminum</name>
    <dbReference type="NCBI Taxonomy" id="431675"/>
    <lineage>
        <taxon>Bacteria</taxon>
        <taxon>Pseudomonadati</taxon>
        <taxon>Pseudomonadota</taxon>
        <taxon>Gammaproteobacteria</taxon>
        <taxon>Alteromonadales</taxon>
        <taxon>Idiomarinaceae</taxon>
        <taxon>Pseudidiomarina</taxon>
    </lineage>
</organism>
<dbReference type="STRING" id="1122124.GCA_000423165_00453"/>
<dbReference type="InterPro" id="IPR023826">
    <property type="entry name" value="Rhom-like_SP_proteobac"/>
</dbReference>